<evidence type="ECO:0000313" key="1">
    <source>
        <dbReference type="EMBL" id="MFL0252429.1"/>
    </source>
</evidence>
<evidence type="ECO:0000313" key="2">
    <source>
        <dbReference type="Proteomes" id="UP001623592"/>
    </source>
</evidence>
<dbReference type="Proteomes" id="UP001623592">
    <property type="component" value="Unassembled WGS sequence"/>
</dbReference>
<accession>A0ABW8TIN3</accession>
<dbReference type="SUPFAM" id="SSF53474">
    <property type="entry name" value="alpha/beta-Hydrolases"/>
    <property type="match status" value="1"/>
</dbReference>
<comment type="caution">
    <text evidence="1">The sequence shown here is derived from an EMBL/GenBank/DDBJ whole genome shotgun (WGS) entry which is preliminary data.</text>
</comment>
<gene>
    <name evidence="1" type="ORF">ACJDT4_18625</name>
</gene>
<dbReference type="GO" id="GO:0016787">
    <property type="term" value="F:hydrolase activity"/>
    <property type="evidence" value="ECO:0007669"/>
    <property type="project" value="UniProtKB-KW"/>
</dbReference>
<dbReference type="InterPro" id="IPR029058">
    <property type="entry name" value="AB_hydrolase_fold"/>
</dbReference>
<reference evidence="1 2" key="1">
    <citation type="submission" date="2024-11" db="EMBL/GenBank/DDBJ databases">
        <authorList>
            <person name="Heng Y.C."/>
            <person name="Lim A.C.H."/>
            <person name="Lee J.K.Y."/>
            <person name="Kittelmann S."/>
        </authorList>
    </citation>
    <scope>NUCLEOTIDE SEQUENCE [LARGE SCALE GENOMIC DNA]</scope>
    <source>
        <strain evidence="1 2">WILCCON 0114</strain>
    </source>
</reference>
<sequence length="102" mass="11663">MNSNTIEKIMPLSQRHDGIVLDAKIANTDMDNHYEKYDMSRLKVPTLIVHAEDDKLADYNKAKLWSKKIPNCTFVSLKIGGHLMTGHSNEISEAFNKFTQKK</sequence>
<keyword evidence="1" id="KW-0378">Hydrolase</keyword>
<proteinExistence type="predicted"/>
<dbReference type="RefSeq" id="WP_406789085.1">
    <property type="nucleotide sequence ID" value="NZ_JBJIAA010000017.1"/>
</dbReference>
<name>A0ABW8TIN3_9CLOT</name>
<organism evidence="1 2">
    <name type="scientific">Clostridium neuense</name>
    <dbReference type="NCBI Taxonomy" id="1728934"/>
    <lineage>
        <taxon>Bacteria</taxon>
        <taxon>Bacillati</taxon>
        <taxon>Bacillota</taxon>
        <taxon>Clostridia</taxon>
        <taxon>Eubacteriales</taxon>
        <taxon>Clostridiaceae</taxon>
        <taxon>Clostridium</taxon>
    </lineage>
</organism>
<keyword evidence="2" id="KW-1185">Reference proteome</keyword>
<protein>
    <submittedName>
        <fullName evidence="1">Alpha/beta fold hydrolase</fullName>
    </submittedName>
</protein>
<dbReference type="Gene3D" id="3.40.50.1820">
    <property type="entry name" value="alpha/beta hydrolase"/>
    <property type="match status" value="1"/>
</dbReference>
<dbReference type="EMBL" id="JBJIAA010000017">
    <property type="protein sequence ID" value="MFL0252429.1"/>
    <property type="molecule type" value="Genomic_DNA"/>
</dbReference>